<name>A0A538TIW3_UNCEI</name>
<comment type="caution">
    <text evidence="2">The sequence shown here is derived from an EMBL/GenBank/DDBJ whole genome shotgun (WGS) entry which is preliminary data.</text>
</comment>
<feature type="domain" description="BON" evidence="1">
    <location>
        <begin position="26"/>
        <end position="94"/>
    </location>
</feature>
<dbReference type="InterPro" id="IPR014004">
    <property type="entry name" value="Transpt-assoc_nodulatn_dom_bac"/>
</dbReference>
<dbReference type="SMART" id="SM00749">
    <property type="entry name" value="BON"/>
    <property type="match status" value="3"/>
</dbReference>
<dbReference type="AlphaFoldDB" id="A0A538TIW3"/>
<dbReference type="InterPro" id="IPR051686">
    <property type="entry name" value="Lipoprotein_DolP"/>
</dbReference>
<organism evidence="2 3">
    <name type="scientific">Eiseniibacteriota bacterium</name>
    <dbReference type="NCBI Taxonomy" id="2212470"/>
    <lineage>
        <taxon>Bacteria</taxon>
        <taxon>Candidatus Eiseniibacteriota</taxon>
    </lineage>
</organism>
<feature type="domain" description="BON" evidence="1">
    <location>
        <begin position="104"/>
        <end position="173"/>
    </location>
</feature>
<dbReference type="PANTHER" id="PTHR34606">
    <property type="entry name" value="BON DOMAIN-CONTAINING PROTEIN"/>
    <property type="match status" value="1"/>
</dbReference>
<dbReference type="EMBL" id="VBOY01000106">
    <property type="protein sequence ID" value="TMQ63568.1"/>
    <property type="molecule type" value="Genomic_DNA"/>
</dbReference>
<dbReference type="InterPro" id="IPR007055">
    <property type="entry name" value="BON_dom"/>
</dbReference>
<evidence type="ECO:0000259" key="1">
    <source>
        <dbReference type="PROSITE" id="PS50914"/>
    </source>
</evidence>
<sequence length="342" mass="36762">MLVRVDHWALTTAVAFLTAAPVAGVSDAWVTARVKMSLMASPQVGGIPIDVDTNQGLVTLNGKVKTRVEKSAAERIAFNSSGVASVRNLLQVVPKRGRKSVHASDERIESLVADALRNEPALSSSGISVKSVNQGVVLLAGRAERFSDHLLAMELANAVPGTRRVASEVMGPNQYGDREVWGDAITNGGGGNRVTDAWITTKTKMSLMTDETVPASDINIDTHRGVVTLFGTVPSTAAKKRAHDIAREISGVRAVDDELRVVERIDRWFRSDRTVEAAVRRRLEDASIQGAKVEVDVKGRTARLTGSVVKPADSYTAVGIAYRTPGVEHVVNDIHIDMREAS</sequence>
<accession>A0A538TIW3</accession>
<dbReference type="PANTHER" id="PTHR34606:SF15">
    <property type="entry name" value="BON DOMAIN-CONTAINING PROTEIN"/>
    <property type="match status" value="1"/>
</dbReference>
<dbReference type="Pfam" id="PF04972">
    <property type="entry name" value="BON"/>
    <property type="match status" value="4"/>
</dbReference>
<evidence type="ECO:0000313" key="3">
    <source>
        <dbReference type="Proteomes" id="UP000316609"/>
    </source>
</evidence>
<gene>
    <name evidence="2" type="ORF">E6K78_10455</name>
</gene>
<dbReference type="PROSITE" id="PS50914">
    <property type="entry name" value="BON"/>
    <property type="match status" value="4"/>
</dbReference>
<dbReference type="Proteomes" id="UP000316609">
    <property type="component" value="Unassembled WGS sequence"/>
</dbReference>
<dbReference type="Gene3D" id="3.30.1340.30">
    <property type="match status" value="3"/>
</dbReference>
<protein>
    <submittedName>
        <fullName evidence="2">BON domain-containing protein</fullName>
    </submittedName>
</protein>
<reference evidence="2 3" key="1">
    <citation type="journal article" date="2019" name="Nat. Microbiol.">
        <title>Mediterranean grassland soil C-N compound turnover is dependent on rainfall and depth, and is mediated by genomically divergent microorganisms.</title>
        <authorList>
            <person name="Diamond S."/>
            <person name="Andeer P.F."/>
            <person name="Li Z."/>
            <person name="Crits-Christoph A."/>
            <person name="Burstein D."/>
            <person name="Anantharaman K."/>
            <person name="Lane K.R."/>
            <person name="Thomas B.C."/>
            <person name="Pan C."/>
            <person name="Northen T.R."/>
            <person name="Banfield J.F."/>
        </authorList>
    </citation>
    <scope>NUCLEOTIDE SEQUENCE [LARGE SCALE GENOMIC DNA]</scope>
    <source>
        <strain evidence="2">WS_8</strain>
    </source>
</reference>
<evidence type="ECO:0000313" key="2">
    <source>
        <dbReference type="EMBL" id="TMQ63568.1"/>
    </source>
</evidence>
<feature type="domain" description="BON" evidence="1">
    <location>
        <begin position="195"/>
        <end position="263"/>
    </location>
</feature>
<proteinExistence type="predicted"/>
<feature type="domain" description="BON" evidence="1">
    <location>
        <begin position="271"/>
        <end position="338"/>
    </location>
</feature>